<reference evidence="1" key="1">
    <citation type="submission" date="2022-10" db="EMBL/GenBank/DDBJ databases">
        <title>Culturing micro-colonial fungi from biological soil crusts in the Mojave desert and describing Neophaeococcomyces mojavensis, and introducing the new genera and species Taxawa tesnikishii.</title>
        <authorList>
            <person name="Kurbessoian T."/>
            <person name="Stajich J.E."/>
        </authorList>
    </citation>
    <scope>NUCLEOTIDE SEQUENCE</scope>
    <source>
        <strain evidence="1">JES_112</strain>
    </source>
</reference>
<protein>
    <submittedName>
        <fullName evidence="1">Uncharacterized protein</fullName>
    </submittedName>
</protein>
<gene>
    <name evidence="1" type="ORF">H2198_010373</name>
</gene>
<evidence type="ECO:0000313" key="2">
    <source>
        <dbReference type="Proteomes" id="UP001172386"/>
    </source>
</evidence>
<accession>A0ACC2ZS54</accession>
<name>A0ACC2ZS54_9EURO</name>
<evidence type="ECO:0000313" key="1">
    <source>
        <dbReference type="EMBL" id="KAJ9650318.1"/>
    </source>
</evidence>
<keyword evidence="2" id="KW-1185">Reference proteome</keyword>
<organism evidence="1 2">
    <name type="scientific">Neophaeococcomyces mojaviensis</name>
    <dbReference type="NCBI Taxonomy" id="3383035"/>
    <lineage>
        <taxon>Eukaryota</taxon>
        <taxon>Fungi</taxon>
        <taxon>Dikarya</taxon>
        <taxon>Ascomycota</taxon>
        <taxon>Pezizomycotina</taxon>
        <taxon>Eurotiomycetes</taxon>
        <taxon>Chaetothyriomycetidae</taxon>
        <taxon>Chaetothyriales</taxon>
        <taxon>Chaetothyriales incertae sedis</taxon>
        <taxon>Neophaeococcomyces</taxon>
    </lineage>
</organism>
<dbReference type="Proteomes" id="UP001172386">
    <property type="component" value="Unassembled WGS sequence"/>
</dbReference>
<proteinExistence type="predicted"/>
<dbReference type="EMBL" id="JAPDRQ010000356">
    <property type="protein sequence ID" value="KAJ9650318.1"/>
    <property type="molecule type" value="Genomic_DNA"/>
</dbReference>
<comment type="caution">
    <text evidence="1">The sequence shown here is derived from an EMBL/GenBank/DDBJ whole genome shotgun (WGS) entry which is preliminary data.</text>
</comment>
<sequence length="363" mass="40073">MDAELAKVVKRNNILENKAETWQIQFQKFRAFVESFNKELADLRVKIEAGKREQRRLTGNIDQQKADQVRLAFRLSSTERQRDDALGALRLQQGVAEDLEKERDRSMKEIAALQYANATLIQQRDQAQRVVLSLRSLIGGQAYHMEHIVRSIGPSHELVEHVRQGCPDADNEDSALSVSEDHGKRSEPPLRRTASAASFGGWDGVKGHLWSHASERYSTQSVHNVADRHLRERTNAIADIIRSIGEQCAAAVECLQLANEAADITRTTEAETGDATSNANLSTGERPPSGRLRGTFRGDGHVTPTSDRSSVPPTPGLVHQWSSTTLSVVSTATTAHTARDSTREASARVPIVIDGRINGSYDD</sequence>